<dbReference type="AlphaFoldDB" id="A0A2R8B625"/>
<dbReference type="PANTHER" id="PTHR48079">
    <property type="entry name" value="PROTEIN YEEZ"/>
    <property type="match status" value="1"/>
</dbReference>
<organism evidence="2 3">
    <name type="scientific">Albidovulum aquaemixtae</name>
    <dbReference type="NCBI Taxonomy" id="1542388"/>
    <lineage>
        <taxon>Bacteria</taxon>
        <taxon>Pseudomonadati</taxon>
        <taxon>Pseudomonadota</taxon>
        <taxon>Alphaproteobacteria</taxon>
        <taxon>Rhodobacterales</taxon>
        <taxon>Paracoccaceae</taxon>
        <taxon>Albidovulum</taxon>
    </lineage>
</organism>
<dbReference type="InterPro" id="IPR051783">
    <property type="entry name" value="NAD(P)-dependent_oxidoreduct"/>
</dbReference>
<keyword evidence="3" id="KW-1185">Reference proteome</keyword>
<dbReference type="Pfam" id="PF01370">
    <property type="entry name" value="Epimerase"/>
    <property type="match status" value="1"/>
</dbReference>
<gene>
    <name evidence="2" type="primary">galE1_2</name>
    <name evidence="2" type="ORF">DEA8626_01562</name>
</gene>
<dbReference type="InterPro" id="IPR036291">
    <property type="entry name" value="NAD(P)-bd_dom_sf"/>
</dbReference>
<dbReference type="EMBL" id="OMOQ01000001">
    <property type="protein sequence ID" value="SPH18032.1"/>
    <property type="molecule type" value="Genomic_DNA"/>
</dbReference>
<dbReference type="GO" id="GO:0005737">
    <property type="term" value="C:cytoplasm"/>
    <property type="evidence" value="ECO:0007669"/>
    <property type="project" value="TreeGrafter"/>
</dbReference>
<dbReference type="PANTHER" id="PTHR48079:SF6">
    <property type="entry name" value="NAD(P)-BINDING DOMAIN-CONTAINING PROTEIN-RELATED"/>
    <property type="match status" value="1"/>
</dbReference>
<accession>A0A2R8B625</accession>
<dbReference type="GO" id="GO:0004029">
    <property type="term" value="F:aldehyde dehydrogenase (NAD+) activity"/>
    <property type="evidence" value="ECO:0007669"/>
    <property type="project" value="TreeGrafter"/>
</dbReference>
<sequence length="357" mass="38218">METDAIVGLKGRKVFVTGATGFIGRRLVAALAEHGAEVTALVRSRAGVRDLPVEIVMGGMEDESALAAQLAGHEVLFNLAYDVRATAAANLDAFDRLLKAADTAGVKRIVHTSSIVVYDDWPDHDIDETGSMERPGGSAYRRAKVAMEMRLMSAPMSVAILQPTIVYGPGSSLWTDGFATALAQGGVVLPEPEGRCNGVFVDDVVQAALRAAVLPDLGRERFVISGPEPFPWSALLEGYARIIGRGEVRHVPLQQLTAGLGPKPDESEDAPPSLAARVSALVRRIIGHQRFEAMVRGLKRRVSKGGMLHPNHHLLEEFSGAGTCRIDHARQRLGYAPDFDLTSGLAASADHLRRLAG</sequence>
<dbReference type="GO" id="GO:0003978">
    <property type="term" value="F:UDP-glucose 4-epimerase activity"/>
    <property type="evidence" value="ECO:0007669"/>
    <property type="project" value="UniProtKB-EC"/>
</dbReference>
<dbReference type="EC" id="5.1.3.2" evidence="2"/>
<evidence type="ECO:0000313" key="3">
    <source>
        <dbReference type="Proteomes" id="UP000244924"/>
    </source>
</evidence>
<name>A0A2R8B625_9RHOB</name>
<keyword evidence="2" id="KW-0413">Isomerase</keyword>
<reference evidence="2 3" key="1">
    <citation type="submission" date="2018-03" db="EMBL/GenBank/DDBJ databases">
        <authorList>
            <person name="Keele B.F."/>
        </authorList>
    </citation>
    <scope>NUCLEOTIDE SEQUENCE [LARGE SCALE GENOMIC DNA]</scope>
    <source>
        <strain evidence="2 3">CECT 8626</strain>
    </source>
</reference>
<dbReference type="Proteomes" id="UP000244924">
    <property type="component" value="Unassembled WGS sequence"/>
</dbReference>
<feature type="domain" description="NAD-dependent epimerase/dehydratase" evidence="1">
    <location>
        <begin position="14"/>
        <end position="220"/>
    </location>
</feature>
<dbReference type="SUPFAM" id="SSF51735">
    <property type="entry name" value="NAD(P)-binding Rossmann-fold domains"/>
    <property type="match status" value="1"/>
</dbReference>
<dbReference type="RefSeq" id="WP_108852415.1">
    <property type="nucleotide sequence ID" value="NZ_OMOQ01000001.1"/>
</dbReference>
<evidence type="ECO:0000259" key="1">
    <source>
        <dbReference type="Pfam" id="PF01370"/>
    </source>
</evidence>
<proteinExistence type="predicted"/>
<dbReference type="Gene3D" id="3.40.50.720">
    <property type="entry name" value="NAD(P)-binding Rossmann-like Domain"/>
    <property type="match status" value="1"/>
</dbReference>
<dbReference type="OrthoDB" id="9801785at2"/>
<dbReference type="InterPro" id="IPR001509">
    <property type="entry name" value="Epimerase_deHydtase"/>
</dbReference>
<protein>
    <submittedName>
        <fullName evidence="2">UDP-glucose 4-epimerase</fullName>
        <ecNumber evidence="2">5.1.3.2</ecNumber>
    </submittedName>
</protein>
<evidence type="ECO:0000313" key="2">
    <source>
        <dbReference type="EMBL" id="SPH18032.1"/>
    </source>
</evidence>